<accession>A0A8S0W090</accession>
<feature type="region of interest" description="Disordered" evidence="1">
    <location>
        <begin position="580"/>
        <end position="601"/>
    </location>
</feature>
<proteinExistence type="predicted"/>
<dbReference type="InterPro" id="IPR036047">
    <property type="entry name" value="F-box-like_dom_sf"/>
</dbReference>
<feature type="region of interest" description="Disordered" evidence="1">
    <location>
        <begin position="411"/>
        <end position="462"/>
    </location>
</feature>
<organism evidence="2 3">
    <name type="scientific">Cyclocybe aegerita</name>
    <name type="common">Black poplar mushroom</name>
    <name type="synonym">Agrocybe aegerita</name>
    <dbReference type="NCBI Taxonomy" id="1973307"/>
    <lineage>
        <taxon>Eukaryota</taxon>
        <taxon>Fungi</taxon>
        <taxon>Dikarya</taxon>
        <taxon>Basidiomycota</taxon>
        <taxon>Agaricomycotina</taxon>
        <taxon>Agaricomycetes</taxon>
        <taxon>Agaricomycetidae</taxon>
        <taxon>Agaricales</taxon>
        <taxon>Agaricineae</taxon>
        <taxon>Bolbitiaceae</taxon>
        <taxon>Cyclocybe</taxon>
    </lineage>
</organism>
<feature type="compositionally biased region" description="Polar residues" evidence="1">
    <location>
        <begin position="442"/>
        <end position="462"/>
    </location>
</feature>
<reference evidence="2 3" key="1">
    <citation type="submission" date="2020-01" db="EMBL/GenBank/DDBJ databases">
        <authorList>
            <person name="Gupta K D."/>
        </authorList>
    </citation>
    <scope>NUCLEOTIDE SEQUENCE [LARGE SCALE GENOMIC DNA]</scope>
</reference>
<evidence type="ECO:0000313" key="3">
    <source>
        <dbReference type="Proteomes" id="UP000467700"/>
    </source>
</evidence>
<evidence type="ECO:0008006" key="4">
    <source>
        <dbReference type="Google" id="ProtNLM"/>
    </source>
</evidence>
<feature type="region of interest" description="Disordered" evidence="1">
    <location>
        <begin position="635"/>
        <end position="677"/>
    </location>
</feature>
<feature type="compositionally biased region" description="Low complexity" evidence="1">
    <location>
        <begin position="413"/>
        <end position="430"/>
    </location>
</feature>
<dbReference type="OrthoDB" id="5595695at2759"/>
<feature type="compositionally biased region" description="Basic and acidic residues" evidence="1">
    <location>
        <begin position="590"/>
        <end position="601"/>
    </location>
</feature>
<keyword evidence="3" id="KW-1185">Reference proteome</keyword>
<feature type="region of interest" description="Disordered" evidence="1">
    <location>
        <begin position="757"/>
        <end position="780"/>
    </location>
</feature>
<dbReference type="EMBL" id="CACVBS010000046">
    <property type="protein sequence ID" value="CAA7264935.1"/>
    <property type="molecule type" value="Genomic_DNA"/>
</dbReference>
<gene>
    <name evidence="2" type="ORF">AAE3_LOCUS7172</name>
</gene>
<dbReference type="SUPFAM" id="SSF81383">
    <property type="entry name" value="F-box domain"/>
    <property type="match status" value="1"/>
</dbReference>
<evidence type="ECO:0000256" key="1">
    <source>
        <dbReference type="SAM" id="MobiDB-lite"/>
    </source>
</evidence>
<comment type="caution">
    <text evidence="2">The sequence shown here is derived from an EMBL/GenBank/DDBJ whole genome shotgun (WGS) entry which is preliminary data.</text>
</comment>
<sequence length="916" mass="100231">MFRRSLHALPTELLHNIAQALVATNPLGPPRELIPLILTCRAWHAIFTADTLLAAICRLKFDTAAVTRRAFTPHTHDLAEQLVHACTLLRAIRAGDVYDIDAHEHLFTAYMLMLDNDGKNYAQLEWAGMGAYVARFVRRRLWEECAANEGWPVDNAANACALWLMWMTTTREKLHAETPQEREELVLQILPFVVLPQRPRPTQYPHYLDPARSQSQVHFRARPQLAPPLASVAAKLLFVARREVFPIRVPPTMPPGLTVEDYAELNRGKAAQLPRGARWDWDVGRARAVNGDGEEVVDEEDGESRRWDTEWWRRRLCYDCMAPRPRFTPGLVFTPGCMRGQWQGRIYIPQGNLFHQVLHSPLYPGLADEAGLFSERSLGLVMQPVFLNIREHHRVCGCPMGGCGVRCGGAGASGTSTTTRTTTSSASSSTDEVMAEEPLMPTSRTGSRASTPSHSHPTFTASSLPEAAGCGIVPVPAPARVRFVRPNAAEAANANAPVQPHPIQIAPLLQDEEHVLDDEPDNHDALGQGNDPNSLLHTNVHTIDASLRARLYPDRIDMSMANAWMPGALGGVSALVREASAVPSASSGGRSKEEGSGRTRRRRDEVVFGVDYERGDYRAVGGCVSLGGSAFGGTLGAASSSSTPTPPPSSSTSSTSASFPSSATSSRTPLPSSSSSAKSYIYETYDPARPSSHDPSTCLRCAEWAEARAEERRRVEREAAEGILERLMKGHGQGEGHGGTEELDVSGLDLDLDVQEEDDSMDVEEPGGGDNEGDEDESEERLDVLGDDLPQGQPPILDKHGTVLVEPTRREFDRERVGVEGGCGGGVRDVLLTGETDPRHAVWHQQQYTIYGRVRPWDGLIGILRVGSVPSVNYLFICGYLVGERNFVGEWRVAHADPLRPTWGSAVVMSRREGEA</sequence>
<name>A0A8S0W090_CYCAE</name>
<dbReference type="Proteomes" id="UP000467700">
    <property type="component" value="Unassembled WGS sequence"/>
</dbReference>
<evidence type="ECO:0000313" key="2">
    <source>
        <dbReference type="EMBL" id="CAA7264935.1"/>
    </source>
</evidence>
<dbReference type="AlphaFoldDB" id="A0A8S0W090"/>
<protein>
    <recommendedName>
        <fullName evidence="4">F-box domain-containing protein</fullName>
    </recommendedName>
</protein>
<feature type="compositionally biased region" description="Low complexity" evidence="1">
    <location>
        <begin position="650"/>
        <end position="677"/>
    </location>
</feature>